<evidence type="ECO:0000259" key="8">
    <source>
        <dbReference type="Pfam" id="PF15864"/>
    </source>
</evidence>
<dbReference type="PANTHER" id="PTHR37422:SF13">
    <property type="entry name" value="LIPOPOLYSACCHARIDE BIOSYNTHESIS PROTEIN PA4999-RELATED"/>
    <property type="match status" value="1"/>
</dbReference>
<feature type="domain" description="O-antigen ligase-related" evidence="6">
    <location>
        <begin position="203"/>
        <end position="347"/>
    </location>
</feature>
<dbReference type="AlphaFoldDB" id="A0A940YEC2"/>
<dbReference type="RefSeq" id="WP_210856345.1">
    <property type="nucleotide sequence ID" value="NZ_JAGQDD010000018.1"/>
</dbReference>
<evidence type="ECO:0000256" key="2">
    <source>
        <dbReference type="ARBA" id="ARBA00022692"/>
    </source>
</evidence>
<feature type="transmembrane region" description="Helical" evidence="5">
    <location>
        <begin position="119"/>
        <end position="137"/>
    </location>
</feature>
<dbReference type="EMBL" id="JAGQDD010000018">
    <property type="protein sequence ID" value="MBQ0932633.1"/>
    <property type="molecule type" value="Genomic_DNA"/>
</dbReference>
<evidence type="ECO:0000313" key="9">
    <source>
        <dbReference type="EMBL" id="MBQ0932633.1"/>
    </source>
</evidence>
<evidence type="ECO:0000256" key="1">
    <source>
        <dbReference type="ARBA" id="ARBA00004141"/>
    </source>
</evidence>
<feature type="transmembrane region" description="Helical" evidence="5">
    <location>
        <begin position="198"/>
        <end position="231"/>
    </location>
</feature>
<feature type="transmembrane region" description="Helical" evidence="5">
    <location>
        <begin position="370"/>
        <end position="389"/>
    </location>
</feature>
<feature type="domain" description="Protein glycosylation ligase" evidence="8">
    <location>
        <begin position="159"/>
        <end position="181"/>
    </location>
</feature>
<gene>
    <name evidence="9" type="ORF">KAK03_19315</name>
</gene>
<dbReference type="InterPro" id="IPR051533">
    <property type="entry name" value="WaaL-like"/>
</dbReference>
<reference evidence="9 10" key="1">
    <citation type="submission" date="2021-04" db="EMBL/GenBank/DDBJ databases">
        <title>The genome sequence of Ideonella sp. 3Y2.</title>
        <authorList>
            <person name="Liu Y."/>
        </authorList>
    </citation>
    <scope>NUCLEOTIDE SEQUENCE [LARGE SCALE GENOMIC DNA]</scope>
    <source>
        <strain evidence="9 10">3Y2</strain>
    </source>
</reference>
<keyword evidence="2 5" id="KW-0812">Transmembrane</keyword>
<evidence type="ECO:0000313" key="10">
    <source>
        <dbReference type="Proteomes" id="UP000676246"/>
    </source>
</evidence>
<dbReference type="GO" id="GO:0016874">
    <property type="term" value="F:ligase activity"/>
    <property type="evidence" value="ECO:0007669"/>
    <property type="project" value="UniProtKB-KW"/>
</dbReference>
<dbReference type="Pfam" id="PF11846">
    <property type="entry name" value="Wzy_C_2"/>
    <property type="match status" value="1"/>
</dbReference>
<protein>
    <submittedName>
        <fullName evidence="9">O-antigen ligase C-terminal domain-containing protein</fullName>
    </submittedName>
</protein>
<dbReference type="Proteomes" id="UP000676246">
    <property type="component" value="Unassembled WGS sequence"/>
</dbReference>
<feature type="transmembrane region" description="Helical" evidence="5">
    <location>
        <begin position="238"/>
        <end position="257"/>
    </location>
</feature>
<feature type="transmembrane region" description="Helical" evidence="5">
    <location>
        <begin position="66"/>
        <end position="86"/>
    </location>
</feature>
<feature type="transmembrane region" description="Helical" evidence="5">
    <location>
        <begin position="92"/>
        <end position="112"/>
    </location>
</feature>
<dbReference type="InterPro" id="IPR031726">
    <property type="entry name" value="PglL_A"/>
</dbReference>
<dbReference type="InterPro" id="IPR007016">
    <property type="entry name" value="O-antigen_ligase-rel_domated"/>
</dbReference>
<dbReference type="InterPro" id="IPR021797">
    <property type="entry name" value="Wzy_C_2"/>
</dbReference>
<dbReference type="Pfam" id="PF15864">
    <property type="entry name" value="PglL_A"/>
    <property type="match status" value="1"/>
</dbReference>
<evidence type="ECO:0000259" key="7">
    <source>
        <dbReference type="Pfam" id="PF11846"/>
    </source>
</evidence>
<feature type="domain" description="Virulence factor membrane-bound polymerase C-terminal" evidence="7">
    <location>
        <begin position="376"/>
        <end position="533"/>
    </location>
</feature>
<dbReference type="Pfam" id="PF04932">
    <property type="entry name" value="Wzy_C"/>
    <property type="match status" value="1"/>
</dbReference>
<evidence type="ECO:0000256" key="5">
    <source>
        <dbReference type="SAM" id="Phobius"/>
    </source>
</evidence>
<comment type="caution">
    <text evidence="9">The sequence shown here is derived from an EMBL/GenBank/DDBJ whole genome shotgun (WGS) entry which is preliminary data.</text>
</comment>
<name>A0A940YEC2_9BURK</name>
<keyword evidence="3 5" id="KW-1133">Transmembrane helix</keyword>
<keyword evidence="4 5" id="KW-0472">Membrane</keyword>
<evidence type="ECO:0000259" key="6">
    <source>
        <dbReference type="Pfam" id="PF04932"/>
    </source>
</evidence>
<feature type="transmembrane region" description="Helical" evidence="5">
    <location>
        <begin position="36"/>
        <end position="54"/>
    </location>
</feature>
<dbReference type="PANTHER" id="PTHR37422">
    <property type="entry name" value="TEICHURONIC ACID BIOSYNTHESIS PROTEIN TUAE"/>
    <property type="match status" value="1"/>
</dbReference>
<dbReference type="GO" id="GO:0016020">
    <property type="term" value="C:membrane"/>
    <property type="evidence" value="ECO:0007669"/>
    <property type="project" value="UniProtKB-SubCell"/>
</dbReference>
<evidence type="ECO:0000256" key="4">
    <source>
        <dbReference type="ARBA" id="ARBA00023136"/>
    </source>
</evidence>
<keyword evidence="10" id="KW-1185">Reference proteome</keyword>
<proteinExistence type="predicted"/>
<feature type="transmembrane region" description="Helical" evidence="5">
    <location>
        <begin position="339"/>
        <end position="358"/>
    </location>
</feature>
<comment type="subcellular location">
    <subcellularLocation>
        <location evidence="1">Membrane</location>
        <topology evidence="1">Multi-pass membrane protein</topology>
    </subcellularLocation>
</comment>
<evidence type="ECO:0000256" key="3">
    <source>
        <dbReference type="ARBA" id="ARBA00022989"/>
    </source>
</evidence>
<keyword evidence="9" id="KW-0436">Ligase</keyword>
<accession>A0A940YEC2</accession>
<sequence length="576" mass="61949">MSQAPEPVSARPDLAMVFAVAVPPLLAYNVSPSATLLNQLLAFFGWGLVLLAVRARPIEAWRRARWPLLALGLLVLSVLVSMAASLPATLGLSSLALLLAAALVLGAAAGVADDESFHAFASAMLLAGLASAAVGFVQVFAPAWADGSLIARTGFVGRAVGNLRQPNHLSSLLVWALIALVPLARSGRWFGLPLPRGLAGLVGVVLVWAVVLTASRTGAVGMLLLAVWGALDRRMPRTLRLGLLATPLVYALCWWGMDLWAQQTAHTFGGAARLDAGGDISSSRFGIWRNTLALIAAHPWMGVGFGEFNFAWTLGVFPGRPVAFFDHTHNLPLQFMVELGLPAAALLMGLLLVGLGLAARRAWSLQDDDAGLRARAAWMMVLLIGLHSMLEYPLWYAYFLLPTAWAWGHALGASRADRADPARSPSWLPVGAAVLLTTAFVLQDYAKVVAVFGPGDGRSTLEQRIARGQGSLLFGHHADYAAVTVAEQPSTQMPAFDRATHALLDTRLMIAWARALDEIGERDRARFLVERLREFRNPDAREFLAVCDAPPTPLPFQCEAPERVYTPADFGRRAPR</sequence>
<organism evidence="9 10">
    <name type="scientific">Ideonella alba</name>
    <dbReference type="NCBI Taxonomy" id="2824118"/>
    <lineage>
        <taxon>Bacteria</taxon>
        <taxon>Pseudomonadati</taxon>
        <taxon>Pseudomonadota</taxon>
        <taxon>Betaproteobacteria</taxon>
        <taxon>Burkholderiales</taxon>
        <taxon>Sphaerotilaceae</taxon>
        <taxon>Ideonella</taxon>
    </lineage>
</organism>